<sequence length="146" mass="15323">MKRVQQGFTLIELLIVVAIIGILAAIAIPAYQDYVIKSQVSEGYSIADGLKAPISEIYHNDGVFTNANNGSGTILASTSYTGKYVTNVQVSAGKITVEYGNEANTKIAGSNIVISPVDHGGSIEWKCKAVAGTNVLAKYRPAACGD</sequence>
<comment type="caution">
    <text evidence="5">The sequence shown here is derived from an EMBL/GenBank/DDBJ whole genome shotgun (WGS) entry which is preliminary data.</text>
</comment>
<evidence type="ECO:0000256" key="3">
    <source>
        <dbReference type="RuleBase" id="RU000389"/>
    </source>
</evidence>
<keyword evidence="4" id="KW-0472">Membrane</keyword>
<dbReference type="AlphaFoldDB" id="A0A4R1BCJ6"/>
<keyword evidence="6" id="KW-1185">Reference proteome</keyword>
<dbReference type="OrthoDB" id="8607132at2"/>
<dbReference type="Pfam" id="PF07963">
    <property type="entry name" value="N_methyl"/>
    <property type="match status" value="1"/>
</dbReference>
<accession>A0A4R1BCJ6</accession>
<keyword evidence="3" id="KW-0281">Fimbrium</keyword>
<protein>
    <submittedName>
        <fullName evidence="5">Pilin</fullName>
    </submittedName>
</protein>
<dbReference type="Proteomes" id="UP000295443">
    <property type="component" value="Unassembled WGS sequence"/>
</dbReference>
<dbReference type="GO" id="GO:0007155">
    <property type="term" value="P:cell adhesion"/>
    <property type="evidence" value="ECO:0007669"/>
    <property type="project" value="InterPro"/>
</dbReference>
<dbReference type="NCBIfam" id="TIGR02532">
    <property type="entry name" value="IV_pilin_GFxxxE"/>
    <property type="match status" value="1"/>
</dbReference>
<dbReference type="GO" id="GO:0043107">
    <property type="term" value="P:type IV pilus-dependent motility"/>
    <property type="evidence" value="ECO:0007669"/>
    <property type="project" value="TreeGrafter"/>
</dbReference>
<dbReference type="Gene3D" id="3.30.700.10">
    <property type="entry name" value="Glycoprotein, Type 4 Pilin"/>
    <property type="match status" value="1"/>
</dbReference>
<dbReference type="PROSITE" id="PS00409">
    <property type="entry name" value="PROKAR_NTER_METHYL"/>
    <property type="match status" value="1"/>
</dbReference>
<dbReference type="EMBL" id="SJZB01000033">
    <property type="protein sequence ID" value="TCJ14734.1"/>
    <property type="molecule type" value="Genomic_DNA"/>
</dbReference>
<gene>
    <name evidence="5" type="ORF">EZJ19_09130</name>
</gene>
<keyword evidence="2" id="KW-0488">Methylation</keyword>
<dbReference type="RefSeq" id="WP_131446815.1">
    <property type="nucleotide sequence ID" value="NZ_SJZB01000033.1"/>
</dbReference>
<feature type="transmembrane region" description="Helical" evidence="4">
    <location>
        <begin position="7"/>
        <end position="31"/>
    </location>
</feature>
<proteinExistence type="inferred from homology"/>
<dbReference type="SUPFAM" id="SSF54523">
    <property type="entry name" value="Pili subunits"/>
    <property type="match status" value="1"/>
</dbReference>
<dbReference type="InterPro" id="IPR012902">
    <property type="entry name" value="N_methyl_site"/>
</dbReference>
<organism evidence="5 6">
    <name type="scientific">Parasulfuritortus cantonensis</name>
    <dbReference type="NCBI Taxonomy" id="2528202"/>
    <lineage>
        <taxon>Bacteria</taxon>
        <taxon>Pseudomonadati</taxon>
        <taxon>Pseudomonadota</taxon>
        <taxon>Betaproteobacteria</taxon>
        <taxon>Nitrosomonadales</taxon>
        <taxon>Thiobacillaceae</taxon>
        <taxon>Parasulfuritortus</taxon>
    </lineage>
</organism>
<dbReference type="InterPro" id="IPR045584">
    <property type="entry name" value="Pilin-like"/>
</dbReference>
<evidence type="ECO:0000313" key="6">
    <source>
        <dbReference type="Proteomes" id="UP000295443"/>
    </source>
</evidence>
<name>A0A4R1BCJ6_9PROT</name>
<evidence type="ECO:0000256" key="4">
    <source>
        <dbReference type="SAM" id="Phobius"/>
    </source>
</evidence>
<comment type="similarity">
    <text evidence="1 3">Belongs to the N-Me-Phe pilin family.</text>
</comment>
<evidence type="ECO:0000256" key="2">
    <source>
        <dbReference type="ARBA" id="ARBA00022481"/>
    </source>
</evidence>
<evidence type="ECO:0000256" key="1">
    <source>
        <dbReference type="ARBA" id="ARBA00005233"/>
    </source>
</evidence>
<dbReference type="PANTHER" id="PTHR30093">
    <property type="entry name" value="GENERAL SECRETION PATHWAY PROTEIN G"/>
    <property type="match status" value="1"/>
</dbReference>
<keyword evidence="4" id="KW-1133">Transmembrane helix</keyword>
<dbReference type="Pfam" id="PF00114">
    <property type="entry name" value="Pilin"/>
    <property type="match status" value="1"/>
</dbReference>
<reference evidence="5 6" key="1">
    <citation type="submission" date="2019-03" db="EMBL/GenBank/DDBJ databases">
        <title>Genome sequence of Thiobacillaceae bacterium LSR1, a sulfur-oxidizing bacterium isolated from freshwater sediment.</title>
        <authorList>
            <person name="Li S."/>
        </authorList>
    </citation>
    <scope>NUCLEOTIDE SEQUENCE [LARGE SCALE GENOMIC DNA]</scope>
    <source>
        <strain evidence="5 6">LSR1</strain>
    </source>
</reference>
<dbReference type="GO" id="GO:0044096">
    <property type="term" value="C:type IV pilus"/>
    <property type="evidence" value="ECO:0007669"/>
    <property type="project" value="TreeGrafter"/>
</dbReference>
<dbReference type="PANTHER" id="PTHR30093:SF34">
    <property type="entry name" value="PREPILIN PEPTIDASE-DEPENDENT PROTEIN D"/>
    <property type="match status" value="1"/>
</dbReference>
<dbReference type="InterPro" id="IPR001082">
    <property type="entry name" value="Pilin"/>
</dbReference>
<keyword evidence="4" id="KW-0812">Transmembrane</keyword>
<evidence type="ECO:0000313" key="5">
    <source>
        <dbReference type="EMBL" id="TCJ14734.1"/>
    </source>
</evidence>